<dbReference type="SUPFAM" id="SSF54695">
    <property type="entry name" value="POZ domain"/>
    <property type="match status" value="1"/>
</dbReference>
<feature type="domain" description="BTB" evidence="12">
    <location>
        <begin position="138"/>
        <end position="207"/>
    </location>
</feature>
<dbReference type="InterPro" id="IPR050457">
    <property type="entry name" value="ZnFinger_BTB_dom_contain"/>
</dbReference>
<dbReference type="SUPFAM" id="SSF57667">
    <property type="entry name" value="beta-beta-alpha zinc fingers"/>
    <property type="match status" value="1"/>
</dbReference>
<evidence type="ECO:0000313" key="15">
    <source>
        <dbReference type="Proteomes" id="UP000694580"/>
    </source>
</evidence>
<proteinExistence type="predicted"/>
<dbReference type="Ensembl" id="ENSDCDT00010051468.1">
    <property type="protein sequence ID" value="ENSDCDP00010041489.1"/>
    <property type="gene ID" value="ENSDCDG00010026323.1"/>
</dbReference>
<evidence type="ECO:0000256" key="4">
    <source>
        <dbReference type="ARBA" id="ARBA00022771"/>
    </source>
</evidence>
<dbReference type="InterPro" id="IPR000210">
    <property type="entry name" value="BTB/POZ_dom"/>
</dbReference>
<reference evidence="14 15" key="1">
    <citation type="submission" date="2020-06" db="EMBL/GenBank/DDBJ databases">
        <authorList>
            <consortium name="Wellcome Sanger Institute Data Sharing"/>
        </authorList>
    </citation>
    <scope>NUCLEOTIDE SEQUENCE [LARGE SCALE GENOMIC DNA]</scope>
</reference>
<reference evidence="14" key="3">
    <citation type="submission" date="2025-09" db="UniProtKB">
        <authorList>
            <consortium name="Ensembl"/>
        </authorList>
    </citation>
    <scope>IDENTIFICATION</scope>
</reference>
<keyword evidence="3" id="KW-0677">Repeat</keyword>
<feature type="region of interest" description="Disordered" evidence="11">
    <location>
        <begin position="895"/>
        <end position="914"/>
    </location>
</feature>
<evidence type="ECO:0000256" key="1">
    <source>
        <dbReference type="ARBA" id="ARBA00004123"/>
    </source>
</evidence>
<dbReference type="SMART" id="SM00355">
    <property type="entry name" value="ZnF_C2H2"/>
    <property type="match status" value="2"/>
</dbReference>
<protein>
    <submittedName>
        <fullName evidence="14">Uncharacterized protein</fullName>
    </submittedName>
</protein>
<feature type="compositionally biased region" description="Low complexity" evidence="11">
    <location>
        <begin position="764"/>
        <end position="773"/>
    </location>
</feature>
<feature type="compositionally biased region" description="Basic and acidic residues" evidence="11">
    <location>
        <begin position="654"/>
        <end position="664"/>
    </location>
</feature>
<evidence type="ECO:0000256" key="5">
    <source>
        <dbReference type="ARBA" id="ARBA00022833"/>
    </source>
</evidence>
<evidence type="ECO:0000313" key="14">
    <source>
        <dbReference type="Ensembl" id="ENSDCDP00010041489.1"/>
    </source>
</evidence>
<dbReference type="GO" id="GO:0008270">
    <property type="term" value="F:zinc ion binding"/>
    <property type="evidence" value="ECO:0007669"/>
    <property type="project" value="UniProtKB-KW"/>
</dbReference>
<keyword evidence="9" id="KW-0539">Nucleus</keyword>
<comment type="subcellular location">
    <subcellularLocation>
        <location evidence="1">Nucleus</location>
    </subcellularLocation>
</comment>
<evidence type="ECO:0000256" key="6">
    <source>
        <dbReference type="ARBA" id="ARBA00023015"/>
    </source>
</evidence>
<dbReference type="AlphaFoldDB" id="A0AAY4D8K6"/>
<dbReference type="PROSITE" id="PS50097">
    <property type="entry name" value="BTB"/>
    <property type="match status" value="1"/>
</dbReference>
<dbReference type="Gene3D" id="1.10.340.70">
    <property type="match status" value="1"/>
</dbReference>
<gene>
    <name evidence="14" type="primary">si:dkey-229b18.3</name>
</gene>
<dbReference type="PANTHER" id="PTHR46105:SF5">
    <property type="entry name" value="ZINC FINGER AND BTB DOMAIN-CONTAINING PROTEIN 44 ISOFORM X1"/>
    <property type="match status" value="1"/>
</dbReference>
<dbReference type="InterPro" id="IPR041588">
    <property type="entry name" value="Integrase_H2C2"/>
</dbReference>
<accession>A0AAY4D8K6</accession>
<dbReference type="InterPro" id="IPR011333">
    <property type="entry name" value="SKP1/BTB/POZ_sf"/>
</dbReference>
<keyword evidence="2" id="KW-0479">Metal-binding</keyword>
<evidence type="ECO:0000256" key="3">
    <source>
        <dbReference type="ARBA" id="ARBA00022737"/>
    </source>
</evidence>
<keyword evidence="8" id="KW-0804">Transcription</keyword>
<dbReference type="SMART" id="SM00225">
    <property type="entry name" value="BTB"/>
    <property type="match status" value="1"/>
</dbReference>
<dbReference type="Pfam" id="PF00651">
    <property type="entry name" value="BTB"/>
    <property type="match status" value="1"/>
</dbReference>
<feature type="region of interest" description="Disordered" evidence="11">
    <location>
        <begin position="399"/>
        <end position="461"/>
    </location>
</feature>
<keyword evidence="7" id="KW-0238">DNA-binding</keyword>
<dbReference type="GO" id="GO:0005634">
    <property type="term" value="C:nucleus"/>
    <property type="evidence" value="ECO:0007669"/>
    <property type="project" value="UniProtKB-SubCell"/>
</dbReference>
<evidence type="ECO:0000259" key="13">
    <source>
        <dbReference type="PROSITE" id="PS50157"/>
    </source>
</evidence>
<keyword evidence="6" id="KW-0805">Transcription regulation</keyword>
<dbReference type="Proteomes" id="UP000694580">
    <property type="component" value="Chromosome 9"/>
</dbReference>
<reference evidence="14" key="2">
    <citation type="submission" date="2025-08" db="UniProtKB">
        <authorList>
            <consortium name="Ensembl"/>
        </authorList>
    </citation>
    <scope>IDENTIFICATION</scope>
</reference>
<evidence type="ECO:0000256" key="10">
    <source>
        <dbReference type="PROSITE-ProRule" id="PRU00042"/>
    </source>
</evidence>
<feature type="compositionally biased region" description="Basic and acidic residues" evidence="11">
    <location>
        <begin position="450"/>
        <end position="461"/>
    </location>
</feature>
<feature type="compositionally biased region" description="Polar residues" evidence="11">
    <location>
        <begin position="586"/>
        <end position="597"/>
    </location>
</feature>
<keyword evidence="4 10" id="KW-0863">Zinc-finger</keyword>
<feature type="region of interest" description="Disordered" evidence="11">
    <location>
        <begin position="233"/>
        <end position="379"/>
    </location>
</feature>
<feature type="compositionally biased region" description="Polar residues" evidence="11">
    <location>
        <begin position="364"/>
        <end position="377"/>
    </location>
</feature>
<dbReference type="GO" id="GO:0000981">
    <property type="term" value="F:DNA-binding transcription factor activity, RNA polymerase II-specific"/>
    <property type="evidence" value="ECO:0007669"/>
    <property type="project" value="TreeGrafter"/>
</dbReference>
<feature type="compositionally biased region" description="Basic and acidic residues" evidence="11">
    <location>
        <begin position="745"/>
        <end position="760"/>
    </location>
</feature>
<keyword evidence="15" id="KW-1185">Reference proteome</keyword>
<dbReference type="PROSITE" id="PS00028">
    <property type="entry name" value="ZINC_FINGER_C2H2_1"/>
    <property type="match status" value="1"/>
</dbReference>
<feature type="region of interest" description="Disordered" evidence="11">
    <location>
        <begin position="571"/>
        <end position="785"/>
    </location>
</feature>
<evidence type="ECO:0000256" key="8">
    <source>
        <dbReference type="ARBA" id="ARBA00023163"/>
    </source>
</evidence>
<dbReference type="InterPro" id="IPR036236">
    <property type="entry name" value="Znf_C2H2_sf"/>
</dbReference>
<dbReference type="Pfam" id="PF17921">
    <property type="entry name" value="Integrase_H2C2"/>
    <property type="match status" value="1"/>
</dbReference>
<evidence type="ECO:0000256" key="2">
    <source>
        <dbReference type="ARBA" id="ARBA00022723"/>
    </source>
</evidence>
<dbReference type="PANTHER" id="PTHR46105">
    <property type="entry name" value="AGAP004733-PA"/>
    <property type="match status" value="1"/>
</dbReference>
<evidence type="ECO:0000256" key="7">
    <source>
        <dbReference type="ARBA" id="ARBA00023125"/>
    </source>
</evidence>
<dbReference type="PROSITE" id="PS50157">
    <property type="entry name" value="ZINC_FINGER_C2H2_2"/>
    <property type="match status" value="1"/>
</dbReference>
<dbReference type="Gene3D" id="3.30.710.10">
    <property type="entry name" value="Potassium Channel Kv1.1, Chain A"/>
    <property type="match status" value="1"/>
</dbReference>
<feature type="compositionally biased region" description="Polar residues" evidence="11">
    <location>
        <begin position="412"/>
        <end position="438"/>
    </location>
</feature>
<keyword evidence="5" id="KW-0862">Zinc</keyword>
<feature type="compositionally biased region" description="Polar residues" evidence="11">
    <location>
        <begin position="244"/>
        <end position="254"/>
    </location>
</feature>
<sequence length="1011" mass="113913">MAGDGEPDLAGTLDLSSPYFEVIGGALYRKKLERGFVHYREVLGEERQQLSAIANFHQKRPGKTHHALEDTYRFVAEHYWWEGMYLQVRDFVLGCEECKFTKAEGHELKDRSVSRTVMSYSQEVLSKLKAQQEAGLFCDITLKTGGGHAFYAHKAVLAAVSEYFQEVFTEMDSASVPQSYVDLTGFSEVGFMPLLEFSYTSTLTLRLENLSEVSTMARHLRMWPALEACKAIQREQESSHESQGSGKNDGTSPSKMHGSSLELRNSERNLSFAQKTDRLHCKRKRENSNDGSLAECSGTKRNYGSHSRAHFASDNSEVEETPFQKKAPSDHPQPDGNGFPCSPSRRLKLMDFKSPSSKKKASARNMSHISSSTSQESVRILRSTPHAALALRRLLPKLDSSKGKRKRQSSSFISGATSSVSRRFSYQPGPSESKSQPDLTKATPATPVKVKQEQVEEEVHSPRMQEKYRLLSVLGLQRKSLLPGPEELTGWRQKKRLRKLKVSSYSLTTRRKTTTQGAESQPDMLCLPRGIGSRMGSMAQISSSLSLCDMTRVGMLQRGIKVEPMEPVSIGGIRMGKKKHAEKSQPLLSTVRNTRSKVTLPDLLPRPSARQRERGRRERRHSVPGLEAPSNTSQARARASKPPGNVPKRTTVRIKQEPVDREFPCRAAHVQQRTPRTLPLPSGQRDDVLHTRSSGVSGRTLRYNSRCLAMQVRQSSARGRKKPEKPGSTSAKVERKEFSSGANDKNLHEHPLYRAIKEEPADPLPLSTPLSDPESPELGKRQSKPSVKLLDPGFLFSFCRPTCIKREEESVDICLTRSVASRSNIPLSSLACGIKNDFGLRRRRLVEDGGPALDRQRRQVTRAVPAPQRKTRAALLKVKTEPEERRVTQRVTRVQGHLQTSGQRRRVKTEPPKNLGKLLPLRSRRSVLLESIRRVRLKQLKGRSQAHSCLQCQASYRDCDALVMHRIRHIEGKHWPCPLCSKTFFRQKNVRNHIRTHEPKLYKCRQCIAIS</sequence>
<dbReference type="GeneTree" id="ENSGT00900000141090"/>
<evidence type="ECO:0000256" key="11">
    <source>
        <dbReference type="SAM" id="MobiDB-lite"/>
    </source>
</evidence>
<evidence type="ECO:0000256" key="9">
    <source>
        <dbReference type="ARBA" id="ARBA00023242"/>
    </source>
</evidence>
<name>A0AAY4D8K6_9TELE</name>
<evidence type="ECO:0000259" key="12">
    <source>
        <dbReference type="PROSITE" id="PS50097"/>
    </source>
</evidence>
<dbReference type="GO" id="GO:0000978">
    <property type="term" value="F:RNA polymerase II cis-regulatory region sequence-specific DNA binding"/>
    <property type="evidence" value="ECO:0007669"/>
    <property type="project" value="TreeGrafter"/>
</dbReference>
<dbReference type="InterPro" id="IPR013087">
    <property type="entry name" value="Znf_C2H2_type"/>
</dbReference>
<dbReference type="Gene3D" id="3.30.160.60">
    <property type="entry name" value="Classic Zinc Finger"/>
    <property type="match status" value="1"/>
</dbReference>
<feature type="domain" description="C2H2-type" evidence="13">
    <location>
        <begin position="975"/>
        <end position="997"/>
    </location>
</feature>
<organism evidence="14 15">
    <name type="scientific">Denticeps clupeoides</name>
    <name type="common">denticle herring</name>
    <dbReference type="NCBI Taxonomy" id="299321"/>
    <lineage>
        <taxon>Eukaryota</taxon>
        <taxon>Metazoa</taxon>
        <taxon>Chordata</taxon>
        <taxon>Craniata</taxon>
        <taxon>Vertebrata</taxon>
        <taxon>Euteleostomi</taxon>
        <taxon>Actinopterygii</taxon>
        <taxon>Neopterygii</taxon>
        <taxon>Teleostei</taxon>
        <taxon>Clupei</taxon>
        <taxon>Clupeiformes</taxon>
        <taxon>Denticipitoidei</taxon>
        <taxon>Denticipitidae</taxon>
        <taxon>Denticeps</taxon>
    </lineage>
</organism>